<dbReference type="Proteomes" id="UP000077051">
    <property type="component" value="Unassembled WGS sequence"/>
</dbReference>
<dbReference type="GO" id="GO:0043565">
    <property type="term" value="F:sequence-specific DNA binding"/>
    <property type="evidence" value="ECO:0007669"/>
    <property type="project" value="InterPro"/>
</dbReference>
<dbReference type="STRING" id="747725.A0A168NVK9"/>
<dbReference type="InterPro" id="IPR000679">
    <property type="entry name" value="Znf_GATA"/>
</dbReference>
<dbReference type="SUPFAM" id="SSF57716">
    <property type="entry name" value="Glucocorticoid receptor-like (DNA-binding domain)"/>
    <property type="match status" value="1"/>
</dbReference>
<dbReference type="AlphaFoldDB" id="A0A168NVK9"/>
<name>A0A168NVK9_MUCCL</name>
<dbReference type="InterPro" id="IPR013088">
    <property type="entry name" value="Znf_NHR/GATA"/>
</dbReference>
<feature type="domain" description="GATA-type" evidence="2">
    <location>
        <begin position="112"/>
        <end position="141"/>
    </location>
</feature>
<protein>
    <submittedName>
        <fullName evidence="3">GATA-type zinc finger transcription factor</fullName>
    </submittedName>
</protein>
<evidence type="ECO:0000313" key="3">
    <source>
        <dbReference type="EMBL" id="OAD06798.1"/>
    </source>
</evidence>
<dbReference type="PROSITE" id="PS50114">
    <property type="entry name" value="GATA_ZN_FINGER_2"/>
    <property type="match status" value="1"/>
</dbReference>
<comment type="caution">
    <text evidence="3">The sequence shown here is derived from an EMBL/GenBank/DDBJ whole genome shotgun (WGS) entry which is preliminary data.</text>
</comment>
<evidence type="ECO:0000256" key="1">
    <source>
        <dbReference type="PROSITE-ProRule" id="PRU00094"/>
    </source>
</evidence>
<keyword evidence="1" id="KW-0863">Zinc-finger</keyword>
<dbReference type="CDD" id="cd00202">
    <property type="entry name" value="ZnF_GATA"/>
    <property type="match status" value="1"/>
</dbReference>
<sequence>MTQAKLATADALKAYVHKTELVRKSMKDKIKYFPKRTYLKFDVSEDETRQHEIRELIKRASVAPDISTGPVQAEKKRNEILNAIRLGKRERDEKFESELPKHKMNARDDGFKKCAYCSTKLTTMWRSGPNGHGTLCNSCGLQWLRGDILVGAPVISPEEEKRLL</sequence>
<dbReference type="Gene3D" id="3.30.50.10">
    <property type="entry name" value="Erythroid Transcription Factor GATA-1, subunit A"/>
    <property type="match status" value="1"/>
</dbReference>
<feature type="non-terminal residue" evidence="3">
    <location>
        <position position="164"/>
    </location>
</feature>
<dbReference type="EMBL" id="AMYB01000002">
    <property type="protein sequence ID" value="OAD06798.1"/>
    <property type="molecule type" value="Genomic_DNA"/>
</dbReference>
<dbReference type="SMART" id="SM00401">
    <property type="entry name" value="ZnF_GATA"/>
    <property type="match status" value="1"/>
</dbReference>
<dbReference type="GO" id="GO:0006355">
    <property type="term" value="P:regulation of DNA-templated transcription"/>
    <property type="evidence" value="ECO:0007669"/>
    <property type="project" value="InterPro"/>
</dbReference>
<dbReference type="VEuPathDB" id="FungiDB:MUCCIDRAFT_155398"/>
<organism evidence="3 4">
    <name type="scientific">Mucor lusitanicus CBS 277.49</name>
    <dbReference type="NCBI Taxonomy" id="747725"/>
    <lineage>
        <taxon>Eukaryota</taxon>
        <taxon>Fungi</taxon>
        <taxon>Fungi incertae sedis</taxon>
        <taxon>Mucoromycota</taxon>
        <taxon>Mucoromycotina</taxon>
        <taxon>Mucoromycetes</taxon>
        <taxon>Mucorales</taxon>
        <taxon>Mucorineae</taxon>
        <taxon>Mucoraceae</taxon>
        <taxon>Mucor</taxon>
    </lineage>
</organism>
<dbReference type="GO" id="GO:0008270">
    <property type="term" value="F:zinc ion binding"/>
    <property type="evidence" value="ECO:0007669"/>
    <property type="project" value="UniProtKB-KW"/>
</dbReference>
<keyword evidence="4" id="KW-1185">Reference proteome</keyword>
<proteinExistence type="predicted"/>
<keyword evidence="1" id="KW-0479">Metal-binding</keyword>
<reference evidence="3 4" key="1">
    <citation type="submission" date="2015-06" db="EMBL/GenBank/DDBJ databases">
        <title>Expansion of signal transduction pathways in fungi by whole-genome duplication.</title>
        <authorList>
            <consortium name="DOE Joint Genome Institute"/>
            <person name="Corrochano L.M."/>
            <person name="Kuo A."/>
            <person name="Marcet-Houben M."/>
            <person name="Polaino S."/>
            <person name="Salamov A."/>
            <person name="Villalobos J.M."/>
            <person name="Alvarez M.I."/>
            <person name="Avalos J."/>
            <person name="Benito E.P."/>
            <person name="Benoit I."/>
            <person name="Burger G."/>
            <person name="Camino L.P."/>
            <person name="Canovas D."/>
            <person name="Cerda-Olmedo E."/>
            <person name="Cheng J.-F."/>
            <person name="Dominguez A."/>
            <person name="Elias M."/>
            <person name="Eslava A.P."/>
            <person name="Glaser F."/>
            <person name="Grimwood J."/>
            <person name="Gutierrez G."/>
            <person name="Heitman J."/>
            <person name="Henrissat B."/>
            <person name="Iturriaga E.A."/>
            <person name="Lang B.F."/>
            <person name="Lavin J.L."/>
            <person name="Lee S."/>
            <person name="Li W."/>
            <person name="Lindquist E."/>
            <person name="Lopez-Garcia S."/>
            <person name="Luque E.M."/>
            <person name="Marcos A.T."/>
            <person name="Martin J."/>
            <person name="Mccluskey K."/>
            <person name="Medina H.R."/>
            <person name="Miralles-Duran A."/>
            <person name="Miyazaki A."/>
            <person name="Munoz-Torres E."/>
            <person name="Oguiza J.A."/>
            <person name="Ohm R."/>
            <person name="Olmedo M."/>
            <person name="Orejas M."/>
            <person name="Ortiz-Castellanos L."/>
            <person name="Pisabarro A.G."/>
            <person name="Rodriguez-Romero J."/>
            <person name="Ruiz-Herrera J."/>
            <person name="Ruiz-Vazquez R."/>
            <person name="Sanz C."/>
            <person name="Schackwitz W."/>
            <person name="Schmutz J."/>
            <person name="Shahriari M."/>
            <person name="Shelest E."/>
            <person name="Silva-Franco F."/>
            <person name="Soanes D."/>
            <person name="Syed K."/>
            <person name="Tagua V.G."/>
            <person name="Talbot N.J."/>
            <person name="Thon M."/>
            <person name="De Vries R.P."/>
            <person name="Wiebenga A."/>
            <person name="Yadav J.S."/>
            <person name="Braun E.L."/>
            <person name="Baker S."/>
            <person name="Garre V."/>
            <person name="Horwitz B."/>
            <person name="Torres-Martinez S."/>
            <person name="Idnurm A."/>
            <person name="Herrera-Estrella A."/>
            <person name="Gabaldon T."/>
            <person name="Grigoriev I.V."/>
        </authorList>
    </citation>
    <scope>NUCLEOTIDE SEQUENCE [LARGE SCALE GENOMIC DNA]</scope>
    <source>
        <strain evidence="3 4">CBS 277.49</strain>
    </source>
</reference>
<keyword evidence="1" id="KW-0862">Zinc</keyword>
<dbReference type="OrthoDB" id="2162994at2759"/>
<evidence type="ECO:0000313" key="4">
    <source>
        <dbReference type="Proteomes" id="UP000077051"/>
    </source>
</evidence>
<dbReference type="Pfam" id="PF00320">
    <property type="entry name" value="GATA"/>
    <property type="match status" value="1"/>
</dbReference>
<evidence type="ECO:0000259" key="2">
    <source>
        <dbReference type="PROSITE" id="PS50114"/>
    </source>
</evidence>
<accession>A0A168NVK9</accession>
<gene>
    <name evidence="3" type="ORF">MUCCIDRAFT_155398</name>
</gene>